<feature type="binding site" evidence="6">
    <location>
        <position position="133"/>
    </location>
    <ligand>
        <name>S-adenosyl-L-methionine</name>
        <dbReference type="ChEBI" id="CHEBI:59789"/>
    </ligand>
</feature>
<comment type="caution">
    <text evidence="6">Lacks conserved residue(s) required for the propagation of feature annotation.</text>
</comment>
<proteinExistence type="inferred from homology"/>
<comment type="catalytic activity">
    <reaction evidence="6">
        <text>N(1)-methylpseudouridine(1191) in yeast 18S rRNA + S-adenosyl-L-methionine = N(1)-methyl-N(3)-[(3S)-3-amino-3-carboxypropyl]pseudouridine(1191) in yeast 18S rRNA + S-methyl-5'-thioadenosine + H(+)</text>
        <dbReference type="Rhea" id="RHEA:63300"/>
        <dbReference type="Rhea" id="RHEA-COMP:13852"/>
        <dbReference type="Rhea" id="RHEA-COMP:16309"/>
        <dbReference type="ChEBI" id="CHEBI:15378"/>
        <dbReference type="ChEBI" id="CHEBI:17509"/>
        <dbReference type="ChEBI" id="CHEBI:59789"/>
        <dbReference type="ChEBI" id="CHEBI:74890"/>
        <dbReference type="ChEBI" id="CHEBI:146234"/>
    </reaction>
</comment>
<evidence type="ECO:0000256" key="4">
    <source>
        <dbReference type="ARBA" id="ARBA00022679"/>
    </source>
</evidence>
<keyword evidence="1 6" id="KW-0963">Cytoplasm</keyword>
<dbReference type="NCBIfam" id="NF002621">
    <property type="entry name" value="PRK02287.1"/>
    <property type="match status" value="1"/>
</dbReference>
<dbReference type="PANTHER" id="PTHR20426:SF0">
    <property type="entry name" value="18S RRNA AMINOCARBOXYPROPYLTRANSFERASE"/>
    <property type="match status" value="1"/>
</dbReference>
<comment type="catalytic activity">
    <reaction evidence="6">
        <text>an N(1)-methylpseudouridine in rRNA + S-adenosyl-L-methionine = N(1)-methyl-N(3)-[(3S)-3-amino-3-carboxypropyl]pseudouridine in rRNA + S-methyl-5'-thioadenosine + H(+)</text>
        <dbReference type="Rhea" id="RHEA:63296"/>
        <dbReference type="Rhea" id="RHEA-COMP:11634"/>
        <dbReference type="Rhea" id="RHEA-COMP:16310"/>
        <dbReference type="ChEBI" id="CHEBI:15378"/>
        <dbReference type="ChEBI" id="CHEBI:17509"/>
        <dbReference type="ChEBI" id="CHEBI:59789"/>
        <dbReference type="ChEBI" id="CHEBI:74890"/>
        <dbReference type="ChEBI" id="CHEBI:146234"/>
        <dbReference type="EC" id="2.5.1.157"/>
    </reaction>
</comment>
<feature type="domain" description="16S/18S rRNA aminocarboxypropyltransferase Tsr3 C-terminal" evidence="8">
    <location>
        <begin position="84"/>
        <end position="210"/>
    </location>
</feature>
<comment type="similarity">
    <text evidence="6">Belongs to the TDD superfamily. TSR3 family.</text>
</comment>
<dbReference type="InterPro" id="IPR007209">
    <property type="entry name" value="RNaseL-inhib-like_metal-bd_dom"/>
</dbReference>
<feature type="domain" description="RNase L inhibitor RLI-like possible metal-binding" evidence="9">
    <location>
        <begin position="47"/>
        <end position="80"/>
    </location>
</feature>
<evidence type="ECO:0000256" key="7">
    <source>
        <dbReference type="SAM" id="MobiDB-lite"/>
    </source>
</evidence>
<dbReference type="InterPro" id="IPR007177">
    <property type="entry name" value="Tsr3_C"/>
</dbReference>
<keyword evidence="2 6" id="KW-0690">Ribosome biogenesis</keyword>
<keyword evidence="11" id="KW-1185">Reference proteome</keyword>
<evidence type="ECO:0000259" key="9">
    <source>
        <dbReference type="Pfam" id="PF04068"/>
    </source>
</evidence>
<evidence type="ECO:0000256" key="5">
    <source>
        <dbReference type="ARBA" id="ARBA00022691"/>
    </source>
</evidence>
<dbReference type="InterPro" id="IPR022968">
    <property type="entry name" value="Tsr3-like"/>
</dbReference>
<keyword evidence="4 6" id="KW-0808">Transferase</keyword>
<dbReference type="Pfam" id="PF04068">
    <property type="entry name" value="Fer4_RLI"/>
    <property type="match status" value="1"/>
</dbReference>
<evidence type="ECO:0000256" key="1">
    <source>
        <dbReference type="ARBA" id="ARBA00022490"/>
    </source>
</evidence>
<dbReference type="GO" id="GO:0005634">
    <property type="term" value="C:nucleus"/>
    <property type="evidence" value="ECO:0007669"/>
    <property type="project" value="UniProtKB-SubCell"/>
</dbReference>
<feature type="region of interest" description="Disordered" evidence="7">
    <location>
        <begin position="1"/>
        <end position="33"/>
    </location>
</feature>
<dbReference type="HAMAP" id="MF_01116">
    <property type="entry name" value="TSR3"/>
    <property type="match status" value="1"/>
</dbReference>
<feature type="binding site" evidence="6">
    <location>
        <position position="110"/>
    </location>
    <ligand>
        <name>S-adenosyl-L-methionine</name>
        <dbReference type="ChEBI" id="CHEBI:59789"/>
    </ligand>
</feature>
<dbReference type="Proteomes" id="UP000478008">
    <property type="component" value="Unassembled WGS sequence"/>
</dbReference>
<dbReference type="EC" id="2.5.1.157" evidence="6"/>
<dbReference type="Pfam" id="PF04034">
    <property type="entry name" value="Ribo_biogen_C"/>
    <property type="match status" value="1"/>
</dbReference>
<evidence type="ECO:0000256" key="6">
    <source>
        <dbReference type="HAMAP-Rule" id="MF_03146"/>
    </source>
</evidence>
<comment type="subcellular location">
    <subcellularLocation>
        <location evidence="6">Cytoplasm</location>
    </subcellularLocation>
    <subcellularLocation>
        <location evidence="6">Nucleus</location>
    </subcellularLocation>
</comment>
<feature type="compositionally biased region" description="Basic residues" evidence="7">
    <location>
        <begin position="17"/>
        <end position="30"/>
    </location>
</feature>
<comment type="function">
    <text evidence="6">Aminocarboxypropyltransferase that catalyzes the aminocarboxypropyl transfer on pseudouridine at position 1191 (Psi1191) in 18S rRNA. It constitutes the last step in biosynthesis of the hypermodified N1-methyl-N3-(3-amino-3-carboxypropyl) pseudouridine (m1acp3-Psi) conserved in eukaryotic 18S rRNA.</text>
</comment>
<keyword evidence="6" id="KW-0539">Nucleus</keyword>
<evidence type="ECO:0000256" key="3">
    <source>
        <dbReference type="ARBA" id="ARBA00022552"/>
    </source>
</evidence>
<keyword evidence="5 6" id="KW-0949">S-adenosyl-L-methionine</keyword>
<name>A0A7D9H506_DEKBR</name>
<dbReference type="PANTHER" id="PTHR20426">
    <property type="entry name" value="RIBOSOME BIOGENESIS PROTEIN TSR3 HOMOLOG"/>
    <property type="match status" value="1"/>
</dbReference>
<evidence type="ECO:0000313" key="10">
    <source>
        <dbReference type="EMBL" id="VUG20364.1"/>
    </source>
</evidence>
<dbReference type="GO" id="GO:0106388">
    <property type="term" value="F:rRNA small subunit aminocarboxypropyltransferase activity"/>
    <property type="evidence" value="ECO:0007669"/>
    <property type="project" value="UniProtKB-EC"/>
</dbReference>
<gene>
    <name evidence="6 10" type="primary">TSR3</name>
    <name evidence="10" type="ORF">DEBR0S7_02344G</name>
</gene>
<dbReference type="GO" id="GO:0000455">
    <property type="term" value="P:enzyme-directed rRNA pseudouridine synthesis"/>
    <property type="evidence" value="ECO:0007669"/>
    <property type="project" value="UniProtKB-UniRule"/>
</dbReference>
<evidence type="ECO:0000313" key="11">
    <source>
        <dbReference type="Proteomes" id="UP000478008"/>
    </source>
</evidence>
<evidence type="ECO:0000259" key="8">
    <source>
        <dbReference type="Pfam" id="PF04034"/>
    </source>
</evidence>
<dbReference type="AlphaFoldDB" id="A0A7D9H506"/>
<dbReference type="GO" id="GO:0005737">
    <property type="term" value="C:cytoplasm"/>
    <property type="evidence" value="ECO:0007669"/>
    <property type="project" value="UniProtKB-SubCell"/>
</dbReference>
<organism evidence="10 11">
    <name type="scientific">Dekkera bruxellensis</name>
    <name type="common">Brettanomyces custersii</name>
    <dbReference type="NCBI Taxonomy" id="5007"/>
    <lineage>
        <taxon>Eukaryota</taxon>
        <taxon>Fungi</taxon>
        <taxon>Dikarya</taxon>
        <taxon>Ascomycota</taxon>
        <taxon>Saccharomycotina</taxon>
        <taxon>Pichiomycetes</taxon>
        <taxon>Pichiales</taxon>
        <taxon>Pichiaceae</taxon>
        <taxon>Brettanomyces</taxon>
    </lineage>
</organism>
<dbReference type="GO" id="GO:1904047">
    <property type="term" value="F:S-adenosyl-L-methionine binding"/>
    <property type="evidence" value="ECO:0007669"/>
    <property type="project" value="UniProtKB-UniRule"/>
</dbReference>
<dbReference type="EMBL" id="CABFWN010000007">
    <property type="protein sequence ID" value="VUG20364.1"/>
    <property type="molecule type" value="Genomic_DNA"/>
</dbReference>
<dbReference type="GO" id="GO:0030490">
    <property type="term" value="P:maturation of SSU-rRNA"/>
    <property type="evidence" value="ECO:0007669"/>
    <property type="project" value="TreeGrafter"/>
</dbReference>
<evidence type="ECO:0000256" key="2">
    <source>
        <dbReference type="ARBA" id="ARBA00022517"/>
    </source>
</evidence>
<sequence length="328" mass="36627">MGKGKNKNKGDREDRGGHHRSGHHHSAYHNRKQEVKYGKRKCNFGCKLAMWDFGHCDPKKCSGKKMERLGLITNLRVGQKFPGIVVTPNAKSVICPNDRDIVLKDGISVVECSWARLDEVPFKRIGGKHERLLPYLVAANPINYGKPLKLNCVEAIAACLAIVGSEDLALELLKHFSWGPVFLSENRELIHLYQQCTDEESVLGAQRKYMEAVEKQRELRHEMSKTVDVWALGNPNHGSGNVLDNELQNEEGVVKNNEDLEAAVSDSISTNNDKHGDLLLDEGKREASQGEVVPDDATSTPPLAEVRKEQLDAEQEVNLKMAHISLEN</sequence>
<protein>
    <recommendedName>
        <fullName evidence="6">18S rRNA aminocarboxypropyltransferase</fullName>
        <ecNumber evidence="6">2.5.1.157</ecNumber>
    </recommendedName>
</protein>
<keyword evidence="3 6" id="KW-0698">rRNA processing</keyword>
<reference evidence="10 11" key="1">
    <citation type="submission" date="2019-07" db="EMBL/GenBank/DDBJ databases">
        <authorList>
            <person name="Friedrich A."/>
            <person name="Schacherer J."/>
        </authorList>
    </citation>
    <scope>NUCLEOTIDE SEQUENCE [LARGE SCALE GENOMIC DNA]</scope>
</reference>
<feature type="binding site" evidence="6">
    <location>
        <position position="62"/>
    </location>
    <ligand>
        <name>S-adenosyl-L-methionine</name>
        <dbReference type="ChEBI" id="CHEBI:59789"/>
    </ligand>
</feature>
<accession>A0A7D9H506</accession>